<name>A0A7Y3WU40_9HYPH</name>
<proteinExistence type="inferred from homology"/>
<evidence type="ECO:0000313" key="4">
    <source>
        <dbReference type="Proteomes" id="UP000526233"/>
    </source>
</evidence>
<dbReference type="Proteomes" id="UP000526233">
    <property type="component" value="Unassembled WGS sequence"/>
</dbReference>
<dbReference type="SUPFAM" id="SSF48208">
    <property type="entry name" value="Six-hairpin glycosidases"/>
    <property type="match status" value="1"/>
</dbReference>
<dbReference type="RefSeq" id="WP_094544607.1">
    <property type="nucleotide sequence ID" value="NZ_JBHEEM010000009.1"/>
</dbReference>
<evidence type="ECO:0000256" key="2">
    <source>
        <dbReference type="ARBA" id="ARBA00023235"/>
    </source>
</evidence>
<comment type="caution">
    <text evidence="3">The sequence shown here is derived from an EMBL/GenBank/DDBJ whole genome shotgun (WGS) entry which is preliminary data.</text>
</comment>
<dbReference type="InterPro" id="IPR008928">
    <property type="entry name" value="6-hairpin_glycosidase_sf"/>
</dbReference>
<dbReference type="EMBL" id="PKQI01000001">
    <property type="protein sequence ID" value="NNV18880.1"/>
    <property type="molecule type" value="Genomic_DNA"/>
</dbReference>
<dbReference type="GO" id="GO:0005975">
    <property type="term" value="P:carbohydrate metabolic process"/>
    <property type="evidence" value="ECO:0007669"/>
    <property type="project" value="InterPro"/>
</dbReference>
<dbReference type="AlphaFoldDB" id="A0A7Y3WU40"/>
<protein>
    <submittedName>
        <fullName evidence="3">AGE family epimerase/isomerase</fullName>
    </submittedName>
</protein>
<evidence type="ECO:0000256" key="1">
    <source>
        <dbReference type="ARBA" id="ARBA00008558"/>
    </source>
</evidence>
<dbReference type="Pfam" id="PF07221">
    <property type="entry name" value="GlcNAc_2-epim"/>
    <property type="match status" value="1"/>
</dbReference>
<dbReference type="InterPro" id="IPR010819">
    <property type="entry name" value="AGE/CE"/>
</dbReference>
<dbReference type="InterPro" id="IPR012341">
    <property type="entry name" value="6hp_glycosidase-like_sf"/>
</dbReference>
<dbReference type="GO" id="GO:0016853">
    <property type="term" value="F:isomerase activity"/>
    <property type="evidence" value="ECO:0007669"/>
    <property type="project" value="UniProtKB-KW"/>
</dbReference>
<sequence>MNDVISRLQGDVERLSLWLHNDALPLWLSAGVDAPSNGFFERVGQNGVATAADNRRSRVHPRQIYCFAKAGAMGWPGAWEQTVESGIDYYDRVYRREDGFYGSLATQNGEMIDHTFDLYNQAFSVFAAAQIAVSIPHRFDEMRQRALGLMNALIADYHHPLGGFEEANPPKLPLCSNPHMHLFEAMLAWEVVDPDTSFWSTYADEIANLALMKFIDGKTGALREFFDHDWRPYPGEKGRVVEPGHQFEWSWLMGQWADRRQNGDALKAAKRLFQVAIDYGICAQRKVAIMSLYDDFSIHDSLARLWPQTEWIKSSLLFASLSEGEERAYYLQSAVHAMDALRPFLGTPIKGLWYDKWPEGGALLDEPAPASTFYHILCACYEAEKTISAL</sequence>
<dbReference type="CDD" id="cd00249">
    <property type="entry name" value="AGE"/>
    <property type="match status" value="1"/>
</dbReference>
<reference evidence="3 4" key="1">
    <citation type="submission" date="2018-11" db="EMBL/GenBank/DDBJ databases">
        <title>Genome sequencing and analysis.</title>
        <authorList>
            <person name="Huang Y.-T."/>
        </authorList>
    </citation>
    <scope>NUCLEOTIDE SEQUENCE [LARGE SCALE GENOMIC DNA]</scope>
    <source>
        <strain evidence="3 4">SHIN</strain>
    </source>
</reference>
<organism evidence="3 4">
    <name type="scientific">Brucella pseudogrignonensis</name>
    <dbReference type="NCBI Taxonomy" id="419475"/>
    <lineage>
        <taxon>Bacteria</taxon>
        <taxon>Pseudomonadati</taxon>
        <taxon>Pseudomonadota</taxon>
        <taxon>Alphaproteobacteria</taxon>
        <taxon>Hyphomicrobiales</taxon>
        <taxon>Brucellaceae</taxon>
        <taxon>Brucella/Ochrobactrum group</taxon>
        <taxon>Brucella</taxon>
    </lineage>
</organism>
<keyword evidence="2 3" id="KW-0413">Isomerase</keyword>
<dbReference type="Gene3D" id="1.50.10.10">
    <property type="match status" value="1"/>
</dbReference>
<gene>
    <name evidence="3" type="ORF">EHE22_00335</name>
</gene>
<evidence type="ECO:0000313" key="3">
    <source>
        <dbReference type="EMBL" id="NNV18880.1"/>
    </source>
</evidence>
<dbReference type="PANTHER" id="PTHR15108">
    <property type="entry name" value="N-ACYLGLUCOSAMINE-2-EPIMERASE"/>
    <property type="match status" value="1"/>
</dbReference>
<dbReference type="InterPro" id="IPR034116">
    <property type="entry name" value="AGE_dom"/>
</dbReference>
<accession>A0A7Y3WU40</accession>
<comment type="similarity">
    <text evidence="1">Belongs to the N-acylglucosamine 2-epimerase family.</text>
</comment>